<accession>A0A5J4S5A5</accession>
<name>A0A5J4S5A5_9ZZZZ</name>
<dbReference type="Gene3D" id="1.10.1070.20">
    <property type="match status" value="1"/>
</dbReference>
<evidence type="ECO:0000313" key="1">
    <source>
        <dbReference type="EMBL" id="KAA6341259.1"/>
    </source>
</evidence>
<organism evidence="1">
    <name type="scientific">termite gut metagenome</name>
    <dbReference type="NCBI Taxonomy" id="433724"/>
    <lineage>
        <taxon>unclassified sequences</taxon>
        <taxon>metagenomes</taxon>
        <taxon>organismal metagenomes</taxon>
    </lineage>
</organism>
<proteinExistence type="predicted"/>
<comment type="caution">
    <text evidence="1">The sequence shown here is derived from an EMBL/GenBank/DDBJ whole genome shotgun (WGS) entry which is preliminary data.</text>
</comment>
<reference evidence="1" key="1">
    <citation type="submission" date="2019-03" db="EMBL/GenBank/DDBJ databases">
        <title>Single cell metagenomics reveals metabolic interactions within the superorganism composed of flagellate Streblomastix strix and complex community of Bacteroidetes bacteria on its surface.</title>
        <authorList>
            <person name="Treitli S.C."/>
            <person name="Kolisko M."/>
            <person name="Husnik F."/>
            <person name="Keeling P."/>
            <person name="Hampl V."/>
        </authorList>
    </citation>
    <scope>NUCLEOTIDE SEQUENCE</scope>
    <source>
        <strain evidence="1">STM</strain>
    </source>
</reference>
<protein>
    <submittedName>
        <fullName evidence="1">Uncharacterized protein</fullName>
    </submittedName>
</protein>
<dbReference type="AlphaFoldDB" id="A0A5J4S5A5"/>
<gene>
    <name evidence="1" type="ORF">EZS27_010915</name>
</gene>
<dbReference type="EMBL" id="SNRY01000401">
    <property type="protein sequence ID" value="KAA6341259.1"/>
    <property type="molecule type" value="Genomic_DNA"/>
</dbReference>
<sequence>MADFYDTSGWNEKLSLQTKGVRNKCIITNPKNDCDYYFKTSIKKGEKDYKSEFWSEIIASKIGKILGFNILKYDIALHNEEIGCISKSMINNGECLIEGISLLTGYDNTYKPDSKKSYSLYTFQFITMLESFINRGVAEIRWNNTENKLKHFKLIKKIKEKYPEKVRETIKNILSKYIEQEIENIVYQIDIKLPDIYKKDFGLSDERKKLICIILKERITRLKQLE</sequence>